<dbReference type="NCBIfam" id="TIGR00666">
    <property type="entry name" value="PBP4"/>
    <property type="match status" value="1"/>
</dbReference>
<dbReference type="GO" id="GO:0000270">
    <property type="term" value="P:peptidoglycan metabolic process"/>
    <property type="evidence" value="ECO:0007669"/>
    <property type="project" value="TreeGrafter"/>
</dbReference>
<dbReference type="EC" id="3.4.16.4" evidence="4"/>
<keyword evidence="2 4" id="KW-0378">Hydrolase</keyword>
<comment type="similarity">
    <text evidence="1">Belongs to the peptidase S13 family.</text>
</comment>
<protein>
    <submittedName>
        <fullName evidence="4">D-alanyl-D-alanine carboxypeptidase</fullName>
        <ecNumber evidence="4">3.4.16.4</ecNumber>
    </submittedName>
</protein>
<accession>A0A150H8R4</accession>
<dbReference type="Gene3D" id="3.40.710.10">
    <property type="entry name" value="DD-peptidase/beta-lactamase superfamily"/>
    <property type="match status" value="2"/>
</dbReference>
<reference evidence="4 5" key="1">
    <citation type="submission" date="2016-01" db="EMBL/GenBank/DDBJ databases">
        <title>Use of Whole Genome Sequencing to ascertain that Brevibacterium massiliense (Roux, Raoult 2009) is a later heterotypic synonym of Brevibacterium ravenspurgense (Mages 2008).</title>
        <authorList>
            <person name="Bernier A.-M."/>
            <person name="Burdz T."/>
            <person name="Huynh C."/>
            <person name="Pachecho A.L."/>
            <person name="Wiebe D."/>
            <person name="Bonner C."/>
            <person name="Bernard K."/>
        </authorList>
    </citation>
    <scope>NUCLEOTIDE SEQUENCE [LARGE SCALE GENOMIC DNA]</scope>
    <source>
        <strain evidence="4 5">CCUG56047</strain>
    </source>
</reference>
<dbReference type="PATRIC" id="fig|479117.4.peg.1525"/>
<evidence type="ECO:0000256" key="2">
    <source>
        <dbReference type="ARBA" id="ARBA00022801"/>
    </source>
</evidence>
<gene>
    <name evidence="4" type="primary">dac</name>
    <name evidence="4" type="ORF">Bravens_01538</name>
</gene>
<dbReference type="InterPro" id="IPR012338">
    <property type="entry name" value="Beta-lactam/transpept-like"/>
</dbReference>
<sequence length="505" mass="51587">MSRSRARKNKRRSGRGRAKAIGGTAAIVVAALTGYAALDALDAVPGVLTVVPTSGGSPAPALSGTPPRALDIAELDSNAPVPKKIAPVVEDAFKKSGFKGKAGIDIRDAATGEVLYTKDAGADRTPASVTKVLTSAAALGALGADHTFTTSARLDSAEGTSAALALVGGGDVMLGKGESKPGAVNGRAGLGTLAEDTAHELKKRGVDTVEVYADVSRYTGPRFSKDWDRDDIGYGFITNMDPLMVSMGSKTGEYKAPRTPEPARDALRDFADALTDKGLKVDIRNPDVQTEPPAEEAAPLHADGTGDDGKDKNDDGAGTQQGPAVIAEVQSAPVSSVVRHALQRSDNIVSEALGREVALARGAEGSVSSAAAEVLQQLKDMNVDTGSIRLHDTSGLSYKNRISPHDLTGIVVAAAQSDDSLSQLIPGMPVGGLNGTLIYRYAEGGAAGKVSAKTGTLATVASLSGTVLTADGRLLAFSMMTEGGVGSARQAIDEAVTGLSKCGCR</sequence>
<proteinExistence type="inferred from homology"/>
<keyword evidence="4" id="KW-0645">Protease</keyword>
<dbReference type="SUPFAM" id="SSF56601">
    <property type="entry name" value="beta-lactamase/transpeptidase-like"/>
    <property type="match status" value="1"/>
</dbReference>
<evidence type="ECO:0000256" key="1">
    <source>
        <dbReference type="ARBA" id="ARBA00006096"/>
    </source>
</evidence>
<name>A0A150H8R4_9MICO</name>
<dbReference type="EMBL" id="LQQC01000010">
    <property type="protein sequence ID" value="KXZ58489.1"/>
    <property type="molecule type" value="Genomic_DNA"/>
</dbReference>
<dbReference type="PANTHER" id="PTHR30023:SF0">
    <property type="entry name" value="PENICILLIN-SENSITIVE CARBOXYPEPTIDASE A"/>
    <property type="match status" value="1"/>
</dbReference>
<feature type="region of interest" description="Disordered" evidence="3">
    <location>
        <begin position="278"/>
        <end position="320"/>
    </location>
</feature>
<dbReference type="GO" id="GO:0006508">
    <property type="term" value="P:proteolysis"/>
    <property type="evidence" value="ECO:0007669"/>
    <property type="project" value="InterPro"/>
</dbReference>
<evidence type="ECO:0000313" key="5">
    <source>
        <dbReference type="Proteomes" id="UP000243589"/>
    </source>
</evidence>
<dbReference type="Pfam" id="PF02113">
    <property type="entry name" value="Peptidase_S13"/>
    <property type="match status" value="2"/>
</dbReference>
<dbReference type="AlphaFoldDB" id="A0A150H8R4"/>
<keyword evidence="5" id="KW-1185">Reference proteome</keyword>
<keyword evidence="4" id="KW-0121">Carboxypeptidase</keyword>
<dbReference type="RefSeq" id="WP_062021989.1">
    <property type="nucleotide sequence ID" value="NZ_LQQC01000010.1"/>
</dbReference>
<organism evidence="4 5">
    <name type="scientific">Brevibacterium ravenspurgense</name>
    <dbReference type="NCBI Taxonomy" id="479117"/>
    <lineage>
        <taxon>Bacteria</taxon>
        <taxon>Bacillati</taxon>
        <taxon>Actinomycetota</taxon>
        <taxon>Actinomycetes</taxon>
        <taxon>Micrococcales</taxon>
        <taxon>Brevibacteriaceae</taxon>
        <taxon>Brevibacterium</taxon>
    </lineage>
</organism>
<dbReference type="InterPro" id="IPR000667">
    <property type="entry name" value="Peptidase_S13"/>
</dbReference>
<comment type="caution">
    <text evidence="4">The sequence shown here is derived from an EMBL/GenBank/DDBJ whole genome shotgun (WGS) entry which is preliminary data.</text>
</comment>
<dbReference type="PANTHER" id="PTHR30023">
    <property type="entry name" value="D-ALANYL-D-ALANINE CARBOXYPEPTIDASE"/>
    <property type="match status" value="1"/>
</dbReference>
<dbReference type="PRINTS" id="PR00922">
    <property type="entry name" value="DADACBPTASE3"/>
</dbReference>
<dbReference type="GO" id="GO:0009002">
    <property type="term" value="F:serine-type D-Ala-D-Ala carboxypeptidase activity"/>
    <property type="evidence" value="ECO:0007669"/>
    <property type="project" value="UniProtKB-EC"/>
</dbReference>
<feature type="compositionally biased region" description="Low complexity" evidence="3">
    <location>
        <begin position="291"/>
        <end position="303"/>
    </location>
</feature>
<evidence type="ECO:0000313" key="4">
    <source>
        <dbReference type="EMBL" id="KXZ58489.1"/>
    </source>
</evidence>
<evidence type="ECO:0000256" key="3">
    <source>
        <dbReference type="SAM" id="MobiDB-lite"/>
    </source>
</evidence>
<dbReference type="Proteomes" id="UP000243589">
    <property type="component" value="Unassembled WGS sequence"/>
</dbReference>